<evidence type="ECO:0000313" key="9">
    <source>
        <dbReference type="EMBL" id="WKN35177.1"/>
    </source>
</evidence>
<dbReference type="PANTHER" id="PTHR43793">
    <property type="entry name" value="FAD SYNTHASE"/>
    <property type="match status" value="1"/>
</dbReference>
<dbReference type="PANTHER" id="PTHR43793:SF2">
    <property type="entry name" value="BIFUNCTIONAL PROTEIN HLDE"/>
    <property type="match status" value="1"/>
</dbReference>
<dbReference type="EMBL" id="CP120682">
    <property type="protein sequence ID" value="WKN35177.1"/>
    <property type="molecule type" value="Genomic_DNA"/>
</dbReference>
<keyword evidence="6" id="KW-0119">Carbohydrate metabolism</keyword>
<evidence type="ECO:0000256" key="1">
    <source>
        <dbReference type="ARBA" id="ARBA00012519"/>
    </source>
</evidence>
<protein>
    <recommendedName>
        <fullName evidence="1">D-glycero-beta-D-manno-heptose 1-phosphate adenylyltransferase</fullName>
        <ecNumber evidence="1">2.7.7.70</ecNumber>
    </recommendedName>
</protein>
<dbReference type="GO" id="GO:0016773">
    <property type="term" value="F:phosphotransferase activity, alcohol group as acceptor"/>
    <property type="evidence" value="ECO:0007669"/>
    <property type="project" value="InterPro"/>
</dbReference>
<keyword evidence="2" id="KW-0808">Transferase</keyword>
<accession>A0AA49GJ55</accession>
<sequence length="155" mass="17476">MDYTPSTELKQLLSQLEKERAQGKKIVFTNGCFDILHRGHATYLRAARDLGNVLVIGLNTDASVKRLKGESRPINNEDDRAYLLESLACVDYVIKFGEDTPFELLSQIKPDILVKGGDYKIEEVVGREFADQVILIDFVDGYSTTSTIQKMKETE</sequence>
<dbReference type="Pfam" id="PF01467">
    <property type="entry name" value="CTP_transf_like"/>
    <property type="match status" value="1"/>
</dbReference>
<gene>
    <name evidence="9" type="primary">rfaE2</name>
    <name evidence="9" type="ORF">K4G66_22630</name>
</gene>
<organism evidence="9">
    <name type="scientific">Roseihalotalea indica</name>
    <dbReference type="NCBI Taxonomy" id="2867963"/>
    <lineage>
        <taxon>Bacteria</taxon>
        <taxon>Pseudomonadati</taxon>
        <taxon>Bacteroidota</taxon>
        <taxon>Cytophagia</taxon>
        <taxon>Cytophagales</taxon>
        <taxon>Catalimonadaceae</taxon>
        <taxon>Roseihalotalea</taxon>
    </lineage>
</organism>
<dbReference type="NCBIfam" id="TIGR00125">
    <property type="entry name" value="cyt_tran_rel"/>
    <property type="match status" value="1"/>
</dbReference>
<dbReference type="GO" id="GO:0005524">
    <property type="term" value="F:ATP binding"/>
    <property type="evidence" value="ECO:0007669"/>
    <property type="project" value="UniProtKB-KW"/>
</dbReference>
<proteinExistence type="predicted"/>
<dbReference type="EC" id="2.7.7.70" evidence="1"/>
<dbReference type="AlphaFoldDB" id="A0AA49GJ55"/>
<name>A0AA49GJ55_9BACT</name>
<feature type="domain" description="Cytidyltransferase-like" evidence="8">
    <location>
        <begin position="28"/>
        <end position="131"/>
    </location>
</feature>
<dbReference type="Gene3D" id="3.40.50.620">
    <property type="entry name" value="HUPs"/>
    <property type="match status" value="1"/>
</dbReference>
<reference evidence="9" key="1">
    <citation type="journal article" date="2023" name="Comput. Struct. Biotechnol. J.">
        <title>Discovery of a novel marine Bacteroidetes with a rich repertoire of carbohydrate-active enzymes.</title>
        <authorList>
            <person name="Chen B."/>
            <person name="Liu G."/>
            <person name="Chen Q."/>
            <person name="Wang H."/>
            <person name="Liu L."/>
            <person name="Tang K."/>
        </authorList>
    </citation>
    <scope>NUCLEOTIDE SEQUENCE</scope>
    <source>
        <strain evidence="9">TK19036</strain>
    </source>
</reference>
<dbReference type="InterPro" id="IPR011914">
    <property type="entry name" value="RfaE_dom_II"/>
</dbReference>
<keyword evidence="3 9" id="KW-0548">Nucleotidyltransferase</keyword>
<evidence type="ECO:0000256" key="2">
    <source>
        <dbReference type="ARBA" id="ARBA00022679"/>
    </source>
</evidence>
<evidence type="ECO:0000256" key="3">
    <source>
        <dbReference type="ARBA" id="ARBA00022695"/>
    </source>
</evidence>
<dbReference type="InterPro" id="IPR050385">
    <property type="entry name" value="Archaeal_FAD_synthase"/>
</dbReference>
<evidence type="ECO:0000256" key="5">
    <source>
        <dbReference type="ARBA" id="ARBA00022840"/>
    </source>
</evidence>
<evidence type="ECO:0000256" key="7">
    <source>
        <dbReference type="ARBA" id="ARBA00047428"/>
    </source>
</evidence>
<dbReference type="InterPro" id="IPR014729">
    <property type="entry name" value="Rossmann-like_a/b/a_fold"/>
</dbReference>
<evidence type="ECO:0000256" key="4">
    <source>
        <dbReference type="ARBA" id="ARBA00022741"/>
    </source>
</evidence>
<keyword evidence="5" id="KW-0067">ATP-binding</keyword>
<reference evidence="9" key="2">
    <citation type="journal article" date="2024" name="Antonie Van Leeuwenhoek">
        <title>Roseihalotalea indica gen. nov., sp. nov., a halophilic Bacteroidetes from mesopelagic Southwest Indian Ocean with higher carbohydrate metabolic potential.</title>
        <authorList>
            <person name="Chen B."/>
            <person name="Zhang M."/>
            <person name="Lin D."/>
            <person name="Ye J."/>
            <person name="Tang K."/>
        </authorList>
    </citation>
    <scope>NUCLEOTIDE SEQUENCE</scope>
    <source>
        <strain evidence="9">TK19036</strain>
    </source>
</reference>
<dbReference type="GO" id="GO:0016779">
    <property type="term" value="F:nucleotidyltransferase activity"/>
    <property type="evidence" value="ECO:0007669"/>
    <property type="project" value="UniProtKB-KW"/>
</dbReference>
<dbReference type="GO" id="GO:0005975">
    <property type="term" value="P:carbohydrate metabolic process"/>
    <property type="evidence" value="ECO:0007669"/>
    <property type="project" value="InterPro"/>
</dbReference>
<comment type="catalytic activity">
    <reaction evidence="7">
        <text>D-glycero-beta-D-manno-heptose 1-phosphate + ATP + H(+) = ADP-D-glycero-beta-D-manno-heptose + diphosphate</text>
        <dbReference type="Rhea" id="RHEA:27465"/>
        <dbReference type="ChEBI" id="CHEBI:15378"/>
        <dbReference type="ChEBI" id="CHEBI:30616"/>
        <dbReference type="ChEBI" id="CHEBI:33019"/>
        <dbReference type="ChEBI" id="CHEBI:59967"/>
        <dbReference type="ChEBI" id="CHEBI:61593"/>
        <dbReference type="EC" id="2.7.7.70"/>
    </reaction>
</comment>
<dbReference type="InterPro" id="IPR004821">
    <property type="entry name" value="Cyt_trans-like"/>
</dbReference>
<dbReference type="NCBIfam" id="TIGR02199">
    <property type="entry name" value="rfaE_dom_II"/>
    <property type="match status" value="1"/>
</dbReference>
<dbReference type="SUPFAM" id="SSF52374">
    <property type="entry name" value="Nucleotidylyl transferase"/>
    <property type="match status" value="1"/>
</dbReference>
<evidence type="ECO:0000259" key="8">
    <source>
        <dbReference type="Pfam" id="PF01467"/>
    </source>
</evidence>
<keyword evidence="4" id="KW-0547">Nucleotide-binding</keyword>
<evidence type="ECO:0000256" key="6">
    <source>
        <dbReference type="ARBA" id="ARBA00023277"/>
    </source>
</evidence>